<evidence type="ECO:0000313" key="2">
    <source>
        <dbReference type="EMBL" id="KAF7299847.1"/>
    </source>
</evidence>
<accession>A0A8H6SK88</accession>
<proteinExistence type="predicted"/>
<comment type="caution">
    <text evidence="2">The sequence shown here is derived from an EMBL/GenBank/DDBJ whole genome shotgun (WGS) entry which is preliminary data.</text>
</comment>
<feature type="region of interest" description="Disordered" evidence="1">
    <location>
        <begin position="162"/>
        <end position="191"/>
    </location>
</feature>
<dbReference type="Proteomes" id="UP000613580">
    <property type="component" value="Unassembled WGS sequence"/>
</dbReference>
<name>A0A8H6SK88_MYCCL</name>
<organism evidence="2 3">
    <name type="scientific">Mycena chlorophos</name>
    <name type="common">Agaric fungus</name>
    <name type="synonym">Agaricus chlorophos</name>
    <dbReference type="NCBI Taxonomy" id="658473"/>
    <lineage>
        <taxon>Eukaryota</taxon>
        <taxon>Fungi</taxon>
        <taxon>Dikarya</taxon>
        <taxon>Basidiomycota</taxon>
        <taxon>Agaricomycotina</taxon>
        <taxon>Agaricomycetes</taxon>
        <taxon>Agaricomycetidae</taxon>
        <taxon>Agaricales</taxon>
        <taxon>Marasmiineae</taxon>
        <taxon>Mycenaceae</taxon>
        <taxon>Mycena</taxon>
    </lineage>
</organism>
<protein>
    <submittedName>
        <fullName evidence="2">Uncharacterized protein</fullName>
    </submittedName>
</protein>
<evidence type="ECO:0000313" key="3">
    <source>
        <dbReference type="Proteomes" id="UP000613580"/>
    </source>
</evidence>
<dbReference type="EMBL" id="JACAZE010000014">
    <property type="protein sequence ID" value="KAF7299847.1"/>
    <property type="molecule type" value="Genomic_DNA"/>
</dbReference>
<dbReference type="AlphaFoldDB" id="A0A8H6SK88"/>
<gene>
    <name evidence="2" type="ORF">HMN09_00991700</name>
</gene>
<reference evidence="2" key="1">
    <citation type="submission" date="2020-05" db="EMBL/GenBank/DDBJ databases">
        <title>Mycena genomes resolve the evolution of fungal bioluminescence.</title>
        <authorList>
            <person name="Tsai I.J."/>
        </authorList>
    </citation>
    <scope>NUCLEOTIDE SEQUENCE</scope>
    <source>
        <strain evidence="2">110903Hualien_Pintung</strain>
    </source>
</reference>
<evidence type="ECO:0000256" key="1">
    <source>
        <dbReference type="SAM" id="MobiDB-lite"/>
    </source>
</evidence>
<feature type="compositionally biased region" description="Polar residues" evidence="1">
    <location>
        <begin position="173"/>
        <end position="191"/>
    </location>
</feature>
<keyword evidence="3" id="KW-1185">Reference proteome</keyword>
<sequence length="350" mass="38880">MVTASQFEAELRRDYPAIMNPPYSVVSVPTGWQPLIRRLCTAVQQGTTSADDVCIVHLRENPHLFMAPLQASFSIHTEGSPAPKKAVIEAAKAEAMGLCRRCGEEALPPVMRAGQGWLYTLCREFASSTSAFMETCPRALGVDWAEERRGFLQWAKGTVNPIQPRDSSHAGRGTNTRASVQPGTRDNSTNARLGHAWSRFPLPTTPASPLSSIMADRFETQLRRDFPTILRTPDIPFDLTSGRDAILRRLFTFLCNLDKDPNVRLSVVGLKEELSSETLALEISVVGGTSQSRQAVKAAQDESRLLCQRCGEDGRLARTGWWAFVMCQECMDYVRAMRRGYAWIEPGDDE</sequence>